<evidence type="ECO:0008006" key="3">
    <source>
        <dbReference type="Google" id="ProtNLM"/>
    </source>
</evidence>
<reference evidence="2" key="1">
    <citation type="journal article" date="2020" name="Nature">
        <title>Giant virus diversity and host interactions through global metagenomics.</title>
        <authorList>
            <person name="Schulz F."/>
            <person name="Roux S."/>
            <person name="Paez-Espino D."/>
            <person name="Jungbluth S."/>
            <person name="Walsh D.A."/>
            <person name="Denef V.J."/>
            <person name="McMahon K.D."/>
            <person name="Konstantinidis K.T."/>
            <person name="Eloe-Fadrosh E.A."/>
            <person name="Kyrpides N.C."/>
            <person name="Woyke T."/>
        </authorList>
    </citation>
    <scope>NUCLEOTIDE SEQUENCE</scope>
    <source>
        <strain evidence="2">GVMAG-M-3300027708-51</strain>
    </source>
</reference>
<dbReference type="SUPFAM" id="SSF55729">
    <property type="entry name" value="Acyl-CoA N-acyltransferases (Nat)"/>
    <property type="match status" value="1"/>
</dbReference>
<dbReference type="EMBL" id="MN740401">
    <property type="protein sequence ID" value="QHU04573.1"/>
    <property type="molecule type" value="Genomic_DNA"/>
</dbReference>
<name>A0A6C0JGR4_9ZZZZ</name>
<protein>
    <recommendedName>
        <fullName evidence="3">N-acetyltransferase domain-containing protein</fullName>
    </recommendedName>
</protein>
<feature type="region of interest" description="Disordered" evidence="1">
    <location>
        <begin position="286"/>
        <end position="322"/>
    </location>
</feature>
<evidence type="ECO:0000256" key="1">
    <source>
        <dbReference type="SAM" id="MobiDB-lite"/>
    </source>
</evidence>
<organism evidence="2">
    <name type="scientific">viral metagenome</name>
    <dbReference type="NCBI Taxonomy" id="1070528"/>
    <lineage>
        <taxon>unclassified sequences</taxon>
        <taxon>metagenomes</taxon>
        <taxon>organismal metagenomes</taxon>
    </lineage>
</organism>
<proteinExistence type="predicted"/>
<sequence>MEGGAFAYTVTRYDCGKPDDKASVAGLSALAKAQQEVLQPPNPDNVVYLTRFQRRKFIQPFDSRVVPWTYECTLHTKKVAIRHYVAQMSNGTICGWMSAEKKTRFGVTYIYLSEISTIRVRKDEYKGVADALLGQLRKDAEAEQVDFIYLYPLREDLVPVYEKRGYLKEDKLVPLDNRYTDVRHMFLFIKGTKIPDMMLILLKPEGPGKVVAEAERTLSAMKGAPAAALLTQLKKVHLNLQADKTLVEELRNANDNIGLFEESGTPLTDAEKLDSIREIVDVVPEKAPMPPGVPPGFRKGGRRTRRRKTRRRLTHKRKHKRV</sequence>
<feature type="compositionally biased region" description="Basic residues" evidence="1">
    <location>
        <begin position="299"/>
        <end position="322"/>
    </location>
</feature>
<accession>A0A6C0JGR4</accession>
<dbReference type="InterPro" id="IPR016181">
    <property type="entry name" value="Acyl_CoA_acyltransferase"/>
</dbReference>
<evidence type="ECO:0000313" key="2">
    <source>
        <dbReference type="EMBL" id="QHU04573.1"/>
    </source>
</evidence>
<dbReference type="AlphaFoldDB" id="A0A6C0JGR4"/>